<dbReference type="PANTHER" id="PTHR33495:SF2">
    <property type="entry name" value="ANTI-SIGMA FACTOR ANTAGONIST TM_1081-RELATED"/>
    <property type="match status" value="1"/>
</dbReference>
<dbReference type="Pfam" id="PF01740">
    <property type="entry name" value="STAS"/>
    <property type="match status" value="1"/>
</dbReference>
<dbReference type="EMBL" id="JBDXSU010000015">
    <property type="protein sequence ID" value="MFB5191908.1"/>
    <property type="molecule type" value="Genomic_DNA"/>
</dbReference>
<evidence type="ECO:0000313" key="3">
    <source>
        <dbReference type="Proteomes" id="UP001579974"/>
    </source>
</evidence>
<gene>
    <name evidence="2" type="ORF">KKP3000_000696</name>
</gene>
<dbReference type="InterPro" id="IPR036513">
    <property type="entry name" value="STAS_dom_sf"/>
</dbReference>
<protein>
    <submittedName>
        <fullName evidence="2">STAS domain-containing protein</fullName>
    </submittedName>
</protein>
<accession>A0ABV5AHZ8</accession>
<dbReference type="Proteomes" id="UP001579974">
    <property type="component" value="Unassembled WGS sequence"/>
</dbReference>
<evidence type="ECO:0000313" key="2">
    <source>
        <dbReference type="EMBL" id="MFB5191908.1"/>
    </source>
</evidence>
<dbReference type="Gene3D" id="3.30.750.24">
    <property type="entry name" value="STAS domain"/>
    <property type="match status" value="1"/>
</dbReference>
<proteinExistence type="predicted"/>
<sequence length="99" mass="10876">MFQVQTSLQDKTVIFTLLGSLDIGGVDTFENEVSKVDFLVADMVHIDFKGVEFVDSTGIGSIVNLVQLLEGRGLGYKLTNVSEPIQEVFVILGLEDIIR</sequence>
<dbReference type="InterPro" id="IPR002645">
    <property type="entry name" value="STAS_dom"/>
</dbReference>
<dbReference type="SUPFAM" id="SSF52091">
    <property type="entry name" value="SpoIIaa-like"/>
    <property type="match status" value="1"/>
</dbReference>
<name>A0ABV5AHZ8_9BACL</name>
<keyword evidence="3" id="KW-1185">Reference proteome</keyword>
<dbReference type="PANTHER" id="PTHR33495">
    <property type="entry name" value="ANTI-SIGMA FACTOR ANTAGONIST TM_1081-RELATED-RELATED"/>
    <property type="match status" value="1"/>
</dbReference>
<dbReference type="RefSeq" id="WP_275475021.1">
    <property type="nucleotide sequence ID" value="NZ_CP162940.1"/>
</dbReference>
<reference evidence="2 3" key="1">
    <citation type="journal article" date="2024" name="Int. J. Mol. Sci.">
        <title>Exploration of Alicyclobacillus spp. Genome in Search of Antibiotic Resistance.</title>
        <authorList>
            <person name="Bucka-Kolendo J."/>
            <person name="Kiousi D.E."/>
            <person name="Dekowska A."/>
            <person name="Mikolajczuk-Szczyrba A."/>
            <person name="Karadedos D.M."/>
            <person name="Michael P."/>
            <person name="Galanis A."/>
            <person name="Sokolowska B."/>
        </authorList>
    </citation>
    <scope>NUCLEOTIDE SEQUENCE [LARGE SCALE GENOMIC DNA]</scope>
    <source>
        <strain evidence="2 3">KKP 3000</strain>
    </source>
</reference>
<organism evidence="2 3">
    <name type="scientific">Alicyclobacillus fastidiosus</name>
    <dbReference type="NCBI Taxonomy" id="392011"/>
    <lineage>
        <taxon>Bacteria</taxon>
        <taxon>Bacillati</taxon>
        <taxon>Bacillota</taxon>
        <taxon>Bacilli</taxon>
        <taxon>Bacillales</taxon>
        <taxon>Alicyclobacillaceae</taxon>
        <taxon>Alicyclobacillus</taxon>
    </lineage>
</organism>
<comment type="caution">
    <text evidence="2">The sequence shown here is derived from an EMBL/GenBank/DDBJ whole genome shotgun (WGS) entry which is preliminary data.</text>
</comment>
<feature type="domain" description="STAS" evidence="1">
    <location>
        <begin position="2"/>
        <end position="99"/>
    </location>
</feature>
<evidence type="ECO:0000259" key="1">
    <source>
        <dbReference type="PROSITE" id="PS50801"/>
    </source>
</evidence>
<dbReference type="PROSITE" id="PS50801">
    <property type="entry name" value="STAS"/>
    <property type="match status" value="1"/>
</dbReference>
<dbReference type="CDD" id="cd07043">
    <property type="entry name" value="STAS_anti-anti-sigma_factors"/>
    <property type="match status" value="1"/>
</dbReference>